<gene>
    <name evidence="7" type="ORF">MNBD_ALPHA01-1618</name>
</gene>
<dbReference type="PROSITE" id="PS50885">
    <property type="entry name" value="HAMP"/>
    <property type="match status" value="1"/>
</dbReference>
<evidence type="ECO:0000259" key="6">
    <source>
        <dbReference type="PROSITE" id="PS50885"/>
    </source>
</evidence>
<sequence length="616" mass="68114">MFEILYRLRFAHRITTMIVISLTGLILLASVMLYQLGSIGGKISEITHQDMPLTEIISGITYNQLEQAVLFERALYQSGEMENDPVTAAYYKTTVEKFTALSRKVDESIRNAEAKLAEFAANNTNEKTKQEFSRLLAVFIKIEQQHKDYETTVFNIFRDMENNATRPDRETVHRIELLEDKIDSELEQALRRIDSFTEDAIIQVEESEQVAFVLIAAISLTVLSVAGVAAYFITLSIIRPVNEMTNSIKDLENNNLDREIHNYPDNTEMGQMAIGLISLKNSLIEAEEMREDIKNRETQQQKEQEARRREEEEKRELIHAEELAESRKRDKKAKLIESLVSKFENKISQVLSFVSSASNELESTAESMTSTATNINNQSTEVSSVAGEMSHNVQTVASATEEMTASIQEISSQMEKSNQVAQDALHAAQDTTKTMKDLEQASQSISDVVSLINDIAEQTNLLALNATIEAARAGEAGKGFAVVASEVKSLASQTSSATQSIAEQILSVQKRTEQASSSIENICTAVERSAEYASSTAAAVHEQQAATTEISNSIQTVSKRAQNVSDIIQRVSEGSGHTLEASSNVLETAKNMTENSFMLKDSVDSFLGDIAVASNG</sequence>
<feature type="domain" description="HAMP" evidence="6">
    <location>
        <begin position="235"/>
        <end position="288"/>
    </location>
</feature>
<evidence type="ECO:0000256" key="3">
    <source>
        <dbReference type="SAM" id="MobiDB-lite"/>
    </source>
</evidence>
<accession>A0A3B0SGU4</accession>
<dbReference type="SUPFAM" id="SSF58104">
    <property type="entry name" value="Methyl-accepting chemotaxis protein (MCP) signaling domain"/>
    <property type="match status" value="1"/>
</dbReference>
<dbReference type="PANTHER" id="PTHR32089:SF112">
    <property type="entry name" value="LYSOZYME-LIKE PROTEIN-RELATED"/>
    <property type="match status" value="1"/>
</dbReference>
<dbReference type="SUPFAM" id="SSF158472">
    <property type="entry name" value="HAMP domain-like"/>
    <property type="match status" value="1"/>
</dbReference>
<keyword evidence="4" id="KW-0812">Transmembrane</keyword>
<dbReference type="PANTHER" id="PTHR32089">
    <property type="entry name" value="METHYL-ACCEPTING CHEMOTAXIS PROTEIN MCPB"/>
    <property type="match status" value="1"/>
</dbReference>
<dbReference type="SMART" id="SM00283">
    <property type="entry name" value="MA"/>
    <property type="match status" value="1"/>
</dbReference>
<dbReference type="AlphaFoldDB" id="A0A3B0SGU4"/>
<proteinExistence type="inferred from homology"/>
<dbReference type="PRINTS" id="PR00260">
    <property type="entry name" value="CHEMTRNSDUCR"/>
</dbReference>
<organism evidence="7">
    <name type="scientific">hydrothermal vent metagenome</name>
    <dbReference type="NCBI Taxonomy" id="652676"/>
    <lineage>
        <taxon>unclassified sequences</taxon>
        <taxon>metagenomes</taxon>
        <taxon>ecological metagenomes</taxon>
    </lineage>
</organism>
<comment type="similarity">
    <text evidence="2">Belongs to the methyl-accepting chemotaxis (MCP) protein family.</text>
</comment>
<feature type="transmembrane region" description="Helical" evidence="4">
    <location>
        <begin position="14"/>
        <end position="34"/>
    </location>
</feature>
<keyword evidence="4" id="KW-1133">Transmembrane helix</keyword>
<evidence type="ECO:0000256" key="2">
    <source>
        <dbReference type="ARBA" id="ARBA00029447"/>
    </source>
</evidence>
<evidence type="ECO:0000256" key="4">
    <source>
        <dbReference type="SAM" id="Phobius"/>
    </source>
</evidence>
<dbReference type="InterPro" id="IPR004089">
    <property type="entry name" value="MCPsignal_dom"/>
</dbReference>
<name>A0A3B0SGU4_9ZZZZ</name>
<dbReference type="PROSITE" id="PS50111">
    <property type="entry name" value="CHEMOTAXIS_TRANSDUC_2"/>
    <property type="match status" value="1"/>
</dbReference>
<dbReference type="Pfam" id="PF00672">
    <property type="entry name" value="HAMP"/>
    <property type="match status" value="1"/>
</dbReference>
<dbReference type="GO" id="GO:0004888">
    <property type="term" value="F:transmembrane signaling receptor activity"/>
    <property type="evidence" value="ECO:0007669"/>
    <property type="project" value="InterPro"/>
</dbReference>
<protein>
    <submittedName>
        <fullName evidence="7">Methyl-accepting chemotaxis sensor/transducer protein</fullName>
    </submittedName>
</protein>
<reference evidence="7" key="1">
    <citation type="submission" date="2018-06" db="EMBL/GenBank/DDBJ databases">
        <authorList>
            <person name="Zhirakovskaya E."/>
        </authorList>
    </citation>
    <scope>NUCLEOTIDE SEQUENCE</scope>
</reference>
<dbReference type="Gene3D" id="6.10.340.10">
    <property type="match status" value="1"/>
</dbReference>
<dbReference type="Gene3D" id="1.10.287.950">
    <property type="entry name" value="Methyl-accepting chemotaxis protein"/>
    <property type="match status" value="1"/>
</dbReference>
<dbReference type="GO" id="GO:0016020">
    <property type="term" value="C:membrane"/>
    <property type="evidence" value="ECO:0007669"/>
    <property type="project" value="InterPro"/>
</dbReference>
<feature type="region of interest" description="Disordered" evidence="3">
    <location>
        <begin position="293"/>
        <end position="315"/>
    </location>
</feature>
<feature type="transmembrane region" description="Helical" evidence="4">
    <location>
        <begin position="210"/>
        <end position="233"/>
    </location>
</feature>
<dbReference type="InterPro" id="IPR003660">
    <property type="entry name" value="HAMP_dom"/>
</dbReference>
<keyword evidence="1" id="KW-0807">Transducer</keyword>
<evidence type="ECO:0000259" key="5">
    <source>
        <dbReference type="PROSITE" id="PS50111"/>
    </source>
</evidence>
<dbReference type="GO" id="GO:0007165">
    <property type="term" value="P:signal transduction"/>
    <property type="evidence" value="ECO:0007669"/>
    <property type="project" value="UniProtKB-KW"/>
</dbReference>
<evidence type="ECO:0000313" key="7">
    <source>
        <dbReference type="EMBL" id="VAW05431.1"/>
    </source>
</evidence>
<dbReference type="InterPro" id="IPR004090">
    <property type="entry name" value="Chemotax_Me-accpt_rcpt"/>
</dbReference>
<dbReference type="Pfam" id="PF00015">
    <property type="entry name" value="MCPsignal"/>
    <property type="match status" value="1"/>
</dbReference>
<dbReference type="EMBL" id="UOEJ01000211">
    <property type="protein sequence ID" value="VAW05431.1"/>
    <property type="molecule type" value="Genomic_DNA"/>
</dbReference>
<evidence type="ECO:0000256" key="1">
    <source>
        <dbReference type="ARBA" id="ARBA00023224"/>
    </source>
</evidence>
<dbReference type="GO" id="GO:0006935">
    <property type="term" value="P:chemotaxis"/>
    <property type="evidence" value="ECO:0007669"/>
    <property type="project" value="InterPro"/>
</dbReference>
<keyword evidence="4" id="KW-0472">Membrane</keyword>
<feature type="domain" description="Methyl-accepting transducer" evidence="5">
    <location>
        <begin position="364"/>
        <end position="579"/>
    </location>
</feature>